<protein>
    <recommendedName>
        <fullName evidence="3">SnoaL-like domain-containing protein</fullName>
    </recommendedName>
</protein>
<dbReference type="OrthoDB" id="3468019at2759"/>
<dbReference type="GeneID" id="19170780"/>
<evidence type="ECO:0000313" key="1">
    <source>
        <dbReference type="EMBL" id="EXJ82857.1"/>
    </source>
</evidence>
<keyword evidence="2" id="KW-1185">Reference proteome</keyword>
<proteinExistence type="predicted"/>
<gene>
    <name evidence="1" type="ORF">A1O3_06672</name>
</gene>
<dbReference type="Proteomes" id="UP000019478">
    <property type="component" value="Unassembled WGS sequence"/>
</dbReference>
<name>W9XQR3_9EURO</name>
<reference evidence="1 2" key="1">
    <citation type="submission" date="2013-03" db="EMBL/GenBank/DDBJ databases">
        <title>The Genome Sequence of Capronia epimyces CBS 606.96.</title>
        <authorList>
            <consortium name="The Broad Institute Genomics Platform"/>
            <person name="Cuomo C."/>
            <person name="de Hoog S."/>
            <person name="Gorbushina A."/>
            <person name="Walker B."/>
            <person name="Young S.K."/>
            <person name="Zeng Q."/>
            <person name="Gargeya S."/>
            <person name="Fitzgerald M."/>
            <person name="Haas B."/>
            <person name="Abouelleil A."/>
            <person name="Allen A.W."/>
            <person name="Alvarado L."/>
            <person name="Arachchi H.M."/>
            <person name="Berlin A.M."/>
            <person name="Chapman S.B."/>
            <person name="Gainer-Dewar J."/>
            <person name="Goldberg J."/>
            <person name="Griggs A."/>
            <person name="Gujja S."/>
            <person name="Hansen M."/>
            <person name="Howarth C."/>
            <person name="Imamovic A."/>
            <person name="Ireland A."/>
            <person name="Larimer J."/>
            <person name="McCowan C."/>
            <person name="Murphy C."/>
            <person name="Pearson M."/>
            <person name="Poon T.W."/>
            <person name="Priest M."/>
            <person name="Roberts A."/>
            <person name="Saif S."/>
            <person name="Shea T."/>
            <person name="Sisk P."/>
            <person name="Sykes S."/>
            <person name="Wortman J."/>
            <person name="Nusbaum C."/>
            <person name="Birren B."/>
        </authorList>
    </citation>
    <scope>NUCLEOTIDE SEQUENCE [LARGE SCALE GENOMIC DNA]</scope>
    <source>
        <strain evidence="1 2">CBS 606.96</strain>
    </source>
</reference>
<evidence type="ECO:0008006" key="3">
    <source>
        <dbReference type="Google" id="ProtNLM"/>
    </source>
</evidence>
<evidence type="ECO:0000313" key="2">
    <source>
        <dbReference type="Proteomes" id="UP000019478"/>
    </source>
</evidence>
<sequence length="157" mass="17315">MSGLDLATSQTEWPTTPVPDAVKKFIDEFFIVMDNNTPDAGERLAADFFTPTASFTITGGTYVGTEEIKISRIAAWKVVTSRAHRYLKVYTCKEDASDLLTIGLADMGLINGKTLQGNFISRIVFEDVNAPYGELRMKLFQAWGDSGPLIRALQEGQ</sequence>
<dbReference type="AlphaFoldDB" id="W9XQR3"/>
<accession>W9XQR3</accession>
<dbReference type="RefSeq" id="XP_007734980.1">
    <property type="nucleotide sequence ID" value="XM_007736790.1"/>
</dbReference>
<dbReference type="HOGENOM" id="CLU_107714_1_0_1"/>
<dbReference type="EMBL" id="AMGY01000005">
    <property type="protein sequence ID" value="EXJ82857.1"/>
    <property type="molecule type" value="Genomic_DNA"/>
</dbReference>
<comment type="caution">
    <text evidence="1">The sequence shown here is derived from an EMBL/GenBank/DDBJ whole genome shotgun (WGS) entry which is preliminary data.</text>
</comment>
<organism evidence="1 2">
    <name type="scientific">Capronia epimyces CBS 606.96</name>
    <dbReference type="NCBI Taxonomy" id="1182542"/>
    <lineage>
        <taxon>Eukaryota</taxon>
        <taxon>Fungi</taxon>
        <taxon>Dikarya</taxon>
        <taxon>Ascomycota</taxon>
        <taxon>Pezizomycotina</taxon>
        <taxon>Eurotiomycetes</taxon>
        <taxon>Chaetothyriomycetidae</taxon>
        <taxon>Chaetothyriales</taxon>
        <taxon>Herpotrichiellaceae</taxon>
        <taxon>Capronia</taxon>
    </lineage>
</organism>